<keyword evidence="3" id="KW-0132">Cell division</keyword>
<evidence type="ECO:0000256" key="2">
    <source>
        <dbReference type="ARBA" id="ARBA00009323"/>
    </source>
</evidence>
<protein>
    <submittedName>
        <fullName evidence="7">SsgA family sporulation/cell division regulator</fullName>
    </submittedName>
</protein>
<keyword evidence="5" id="KW-0717">Septation</keyword>
<dbReference type="EMBL" id="CP163434">
    <property type="protein sequence ID" value="XDQ23044.1"/>
    <property type="molecule type" value="Genomic_DNA"/>
</dbReference>
<dbReference type="InterPro" id="IPR006776">
    <property type="entry name" value="SsgB"/>
</dbReference>
<keyword evidence="4" id="KW-0749">Sporulation</keyword>
<geneLocation type="plasmid" evidence="7">
    <name>unnamed1</name>
</geneLocation>
<evidence type="ECO:0000256" key="4">
    <source>
        <dbReference type="ARBA" id="ARBA00022969"/>
    </source>
</evidence>
<evidence type="ECO:0000256" key="1">
    <source>
        <dbReference type="ARBA" id="ARBA00004431"/>
    </source>
</evidence>
<gene>
    <name evidence="7" type="ORF">AB5J48_33340</name>
</gene>
<sequence>MQLVIVPGRSIPVSAHFSYRSRDPYGIHVTFRLEERPPVEWVFARDLLAEGTVRPSGFGDVRIWPEKEGQVGSLGIELDSPFGHALLNMPLDVMTAWLGQTYHLVPAGFEEAALDLDGELSRLLGEVS</sequence>
<dbReference type="GO" id="GO:0000917">
    <property type="term" value="P:division septum assembly"/>
    <property type="evidence" value="ECO:0007669"/>
    <property type="project" value="UniProtKB-KW"/>
</dbReference>
<dbReference type="InterPro" id="IPR038658">
    <property type="entry name" value="SsgB_sf"/>
</dbReference>
<dbReference type="AlphaFoldDB" id="A0AB39P1I1"/>
<keyword evidence="7" id="KW-0614">Plasmid</keyword>
<comment type="subcellular location">
    <subcellularLocation>
        <location evidence="1">Cell septum</location>
    </subcellularLocation>
</comment>
<organism evidence="7">
    <name type="scientific">Streptomyces sp. R17</name>
    <dbReference type="NCBI Taxonomy" id="3238626"/>
    <lineage>
        <taxon>Bacteria</taxon>
        <taxon>Bacillati</taxon>
        <taxon>Actinomycetota</taxon>
        <taxon>Actinomycetes</taxon>
        <taxon>Kitasatosporales</taxon>
        <taxon>Streptomycetaceae</taxon>
        <taxon>Streptomyces</taxon>
    </lineage>
</organism>
<evidence type="ECO:0000256" key="3">
    <source>
        <dbReference type="ARBA" id="ARBA00022618"/>
    </source>
</evidence>
<dbReference type="GO" id="GO:0030428">
    <property type="term" value="C:cell septum"/>
    <property type="evidence" value="ECO:0007669"/>
    <property type="project" value="UniProtKB-SubCell"/>
</dbReference>
<name>A0AB39P1I1_9ACTN</name>
<comment type="similarity">
    <text evidence="2">Belongs to the SsgA family.</text>
</comment>
<evidence type="ECO:0000256" key="5">
    <source>
        <dbReference type="ARBA" id="ARBA00023210"/>
    </source>
</evidence>
<evidence type="ECO:0000256" key="6">
    <source>
        <dbReference type="ARBA" id="ARBA00023306"/>
    </source>
</evidence>
<dbReference type="GO" id="GO:0030435">
    <property type="term" value="P:sporulation resulting in formation of a cellular spore"/>
    <property type="evidence" value="ECO:0007669"/>
    <property type="project" value="UniProtKB-KW"/>
</dbReference>
<keyword evidence="6" id="KW-0131">Cell cycle</keyword>
<proteinExistence type="inferred from homology"/>
<evidence type="ECO:0000313" key="7">
    <source>
        <dbReference type="EMBL" id="XDQ23044.1"/>
    </source>
</evidence>
<reference evidence="7" key="1">
    <citation type="submission" date="2024-07" db="EMBL/GenBank/DDBJ databases">
        <authorList>
            <person name="Yu S.T."/>
        </authorList>
    </citation>
    <scope>NUCLEOTIDE SEQUENCE</scope>
    <source>
        <strain evidence="7">R17</strain>
        <plasmid evidence="7">unnamed1</plasmid>
    </source>
</reference>
<dbReference type="Pfam" id="PF04686">
    <property type="entry name" value="SsgA"/>
    <property type="match status" value="1"/>
</dbReference>
<dbReference type="RefSeq" id="WP_369153581.1">
    <property type="nucleotide sequence ID" value="NZ_CP163434.1"/>
</dbReference>
<accession>A0AB39P1I1</accession>
<dbReference type="Gene3D" id="2.30.31.20">
    <property type="entry name" value="Sporulation-specific cell division protein SsgB"/>
    <property type="match status" value="1"/>
</dbReference>